<sequence length="213" mass="23351">MDANRTKNNNNPAAFHVASRRALFKRLAGAVGAAYTSRLISGAGLTIALGYSRQLQAGINAGKLFDLKEMTTLARICELVIPATATPSAADVDVHGFIDNQLQHCFAIEQQQQIQALLAQINEYANRNYQIDFYDCTEQQKLALLNALDVGKQPFNAASKDSFRFLKSLIVFGFFTSEVGATKALRYQAIPGGFKGSIPYRQGEASWAPTLWI</sequence>
<dbReference type="GO" id="GO:0016491">
    <property type="term" value="F:oxidoreductase activity"/>
    <property type="evidence" value="ECO:0007669"/>
    <property type="project" value="UniProtKB-KW"/>
</dbReference>
<evidence type="ECO:0000313" key="2">
    <source>
        <dbReference type="Proteomes" id="UP001595840"/>
    </source>
</evidence>
<organism evidence="1 2">
    <name type="scientific">Simiduia curdlanivorans</name>
    <dbReference type="NCBI Taxonomy" id="1492769"/>
    <lineage>
        <taxon>Bacteria</taxon>
        <taxon>Pseudomonadati</taxon>
        <taxon>Pseudomonadota</taxon>
        <taxon>Gammaproteobacteria</taxon>
        <taxon>Cellvibrionales</taxon>
        <taxon>Cellvibrionaceae</taxon>
        <taxon>Simiduia</taxon>
    </lineage>
</organism>
<keyword evidence="2" id="KW-1185">Reference proteome</keyword>
<evidence type="ECO:0000313" key="1">
    <source>
        <dbReference type="EMBL" id="MFC4361356.1"/>
    </source>
</evidence>
<dbReference type="InterPro" id="IPR027056">
    <property type="entry name" value="Gluconate_2DH_su3"/>
</dbReference>
<proteinExistence type="predicted"/>
<dbReference type="Proteomes" id="UP001595840">
    <property type="component" value="Unassembled WGS sequence"/>
</dbReference>
<gene>
    <name evidence="1" type="ORF">ACFOX3_03525</name>
</gene>
<keyword evidence="1" id="KW-0560">Oxidoreductase</keyword>
<dbReference type="EC" id="1.-.-.-" evidence="1"/>
<dbReference type="RefSeq" id="WP_290259836.1">
    <property type="nucleotide sequence ID" value="NZ_JAUFQG010000004.1"/>
</dbReference>
<dbReference type="Pfam" id="PF13618">
    <property type="entry name" value="Gluconate_2-dh3"/>
    <property type="match status" value="1"/>
</dbReference>
<dbReference type="EMBL" id="JBHSCX010000003">
    <property type="protein sequence ID" value="MFC4361356.1"/>
    <property type="molecule type" value="Genomic_DNA"/>
</dbReference>
<protein>
    <submittedName>
        <fullName evidence="1">Gluconate 2-dehydrogenase subunit 3 family protein</fullName>
        <ecNumber evidence="1">1.-.-.-</ecNumber>
    </submittedName>
</protein>
<comment type="caution">
    <text evidence="1">The sequence shown here is derived from an EMBL/GenBank/DDBJ whole genome shotgun (WGS) entry which is preliminary data.</text>
</comment>
<reference evidence="2" key="1">
    <citation type="journal article" date="2019" name="Int. J. Syst. Evol. Microbiol.">
        <title>The Global Catalogue of Microorganisms (GCM) 10K type strain sequencing project: providing services to taxonomists for standard genome sequencing and annotation.</title>
        <authorList>
            <consortium name="The Broad Institute Genomics Platform"/>
            <consortium name="The Broad Institute Genome Sequencing Center for Infectious Disease"/>
            <person name="Wu L."/>
            <person name="Ma J."/>
        </authorList>
    </citation>
    <scope>NUCLEOTIDE SEQUENCE [LARGE SCALE GENOMIC DNA]</scope>
    <source>
        <strain evidence="2">CECT 8570</strain>
    </source>
</reference>
<accession>A0ABV8V0D2</accession>
<name>A0ABV8V0D2_9GAMM</name>